<sequence length="396" mass="43856">MGDAILVVDDSRAIRVLLTETLREEGYECLEAKDADEALSIMETRDFSLVISDIVMPGRTGLELLKDLRTLYADTFVVMLTSVTDTETAMSCIHLGAVDYLIKPFSADRLLITVRNTLEQRRLFLEQRAHEQELERKVLEQTEQIRVALQEKAMVAKEMEIAGAIQSALIPHALPATGRLDFATLYRPAGHLGGDYFDLFKRGDGVIDLVIADVAGHNVGSALIVAEIRGALQGQPTAMHRGCGEMLAMLNEALYGDLTRAELFVSMFYLRFDENKLQLSYASAGHNSQLLRRKDGLTEELNADGMIIGVMPHVTFEEKMVSLDQGDRFLLFTDGLVEAENLHEEQFGSERLATAFADADFANCQEELGAILGAMERFVAGAPLKDDLTLLLVNIR</sequence>
<feature type="coiled-coil region" evidence="3">
    <location>
        <begin position="115"/>
        <end position="151"/>
    </location>
</feature>
<evidence type="ECO:0000256" key="1">
    <source>
        <dbReference type="ARBA" id="ARBA00022801"/>
    </source>
</evidence>
<keyword evidence="6" id="KW-1185">Reference proteome</keyword>
<gene>
    <name evidence="5" type="ORF">KI809_14355</name>
</gene>
<dbReference type="Gene3D" id="3.40.50.2300">
    <property type="match status" value="1"/>
</dbReference>
<dbReference type="SMART" id="SM00331">
    <property type="entry name" value="PP2C_SIG"/>
    <property type="match status" value="1"/>
</dbReference>
<keyword evidence="3" id="KW-0175">Coiled coil</keyword>
<dbReference type="InterPro" id="IPR001789">
    <property type="entry name" value="Sig_transdc_resp-reg_receiver"/>
</dbReference>
<dbReference type="Gene3D" id="3.60.40.10">
    <property type="entry name" value="PPM-type phosphatase domain"/>
    <property type="match status" value="1"/>
</dbReference>
<evidence type="ECO:0000313" key="5">
    <source>
        <dbReference type="EMBL" id="MBT0665487.1"/>
    </source>
</evidence>
<dbReference type="InterPro" id="IPR001932">
    <property type="entry name" value="PPM-type_phosphatase-like_dom"/>
</dbReference>
<dbReference type="SUPFAM" id="SSF81606">
    <property type="entry name" value="PP2C-like"/>
    <property type="match status" value="1"/>
</dbReference>
<dbReference type="SUPFAM" id="SSF52172">
    <property type="entry name" value="CheY-like"/>
    <property type="match status" value="1"/>
</dbReference>
<dbReference type="InterPro" id="IPR036457">
    <property type="entry name" value="PPM-type-like_dom_sf"/>
</dbReference>
<dbReference type="Pfam" id="PF00072">
    <property type="entry name" value="Response_reg"/>
    <property type="match status" value="1"/>
</dbReference>
<keyword evidence="1" id="KW-0378">Hydrolase</keyword>
<evidence type="ECO:0000256" key="2">
    <source>
        <dbReference type="PROSITE-ProRule" id="PRU00169"/>
    </source>
</evidence>
<dbReference type="GO" id="GO:0000160">
    <property type="term" value="P:phosphorelay signal transduction system"/>
    <property type="evidence" value="ECO:0007669"/>
    <property type="project" value="InterPro"/>
</dbReference>
<dbReference type="PROSITE" id="PS50110">
    <property type="entry name" value="RESPONSE_REGULATORY"/>
    <property type="match status" value="1"/>
</dbReference>
<evidence type="ECO:0000313" key="6">
    <source>
        <dbReference type="Proteomes" id="UP000811899"/>
    </source>
</evidence>
<evidence type="ECO:0000256" key="3">
    <source>
        <dbReference type="SAM" id="Coils"/>
    </source>
</evidence>
<dbReference type="GO" id="GO:0016791">
    <property type="term" value="F:phosphatase activity"/>
    <property type="evidence" value="ECO:0007669"/>
    <property type="project" value="TreeGrafter"/>
</dbReference>
<keyword evidence="2" id="KW-0597">Phosphoprotein</keyword>
<dbReference type="InterPro" id="IPR011006">
    <property type="entry name" value="CheY-like_superfamily"/>
</dbReference>
<dbReference type="RefSeq" id="WP_214172266.1">
    <property type="nucleotide sequence ID" value="NZ_JAHCVJ010000006.1"/>
</dbReference>
<dbReference type="AlphaFoldDB" id="A0AAW4L7F8"/>
<feature type="modified residue" description="4-aspartylphosphate" evidence="2">
    <location>
        <position position="53"/>
    </location>
</feature>
<organism evidence="5 6">
    <name type="scientific">Geoanaerobacter pelophilus</name>
    <dbReference type="NCBI Taxonomy" id="60036"/>
    <lineage>
        <taxon>Bacteria</taxon>
        <taxon>Pseudomonadati</taxon>
        <taxon>Thermodesulfobacteriota</taxon>
        <taxon>Desulfuromonadia</taxon>
        <taxon>Geobacterales</taxon>
        <taxon>Geobacteraceae</taxon>
        <taxon>Geoanaerobacter</taxon>
    </lineage>
</organism>
<evidence type="ECO:0000259" key="4">
    <source>
        <dbReference type="PROSITE" id="PS50110"/>
    </source>
</evidence>
<name>A0AAW4L7F8_9BACT</name>
<dbReference type="EMBL" id="JAHCVJ010000006">
    <property type="protein sequence ID" value="MBT0665487.1"/>
    <property type="molecule type" value="Genomic_DNA"/>
</dbReference>
<dbReference type="Pfam" id="PF07228">
    <property type="entry name" value="SpoIIE"/>
    <property type="match status" value="1"/>
</dbReference>
<comment type="caution">
    <text evidence="5">The sequence shown here is derived from an EMBL/GenBank/DDBJ whole genome shotgun (WGS) entry which is preliminary data.</text>
</comment>
<proteinExistence type="predicted"/>
<feature type="domain" description="Response regulatory" evidence="4">
    <location>
        <begin position="4"/>
        <end position="118"/>
    </location>
</feature>
<accession>A0AAW4L7F8</accession>
<dbReference type="InterPro" id="IPR052016">
    <property type="entry name" value="Bact_Sigma-Reg"/>
</dbReference>
<protein>
    <submittedName>
        <fullName evidence="5">SpoIIE family protein phosphatase</fullName>
    </submittedName>
</protein>
<reference evidence="5 6" key="1">
    <citation type="submission" date="2021-05" db="EMBL/GenBank/DDBJ databases">
        <title>The draft genome of Geobacter pelophilus DSM 12255.</title>
        <authorList>
            <person name="Xu Z."/>
            <person name="Masuda Y."/>
            <person name="Itoh H."/>
            <person name="Senoo K."/>
        </authorList>
    </citation>
    <scope>NUCLEOTIDE SEQUENCE [LARGE SCALE GENOMIC DNA]</scope>
    <source>
        <strain evidence="5 6">DSM 12255</strain>
    </source>
</reference>
<dbReference type="PANTHER" id="PTHR43156">
    <property type="entry name" value="STAGE II SPORULATION PROTEIN E-RELATED"/>
    <property type="match status" value="1"/>
</dbReference>
<dbReference type="SMART" id="SM00448">
    <property type="entry name" value="REC"/>
    <property type="match status" value="1"/>
</dbReference>
<dbReference type="PANTHER" id="PTHR43156:SF2">
    <property type="entry name" value="STAGE II SPORULATION PROTEIN E"/>
    <property type="match status" value="1"/>
</dbReference>
<dbReference type="Proteomes" id="UP000811899">
    <property type="component" value="Unassembled WGS sequence"/>
</dbReference>